<feature type="chain" id="PRO_5009603740" description="Outer membrane protein beta-barrel domain-containing protein" evidence="1">
    <location>
        <begin position="23"/>
        <end position="190"/>
    </location>
</feature>
<dbReference type="KEGG" id="pmuc:ING2E5A_0287"/>
<dbReference type="STRING" id="1642646.ING2E5A_0287"/>
<reference evidence="2 3" key="1">
    <citation type="submission" date="2016-08" db="EMBL/GenBank/DDBJ databases">
        <authorList>
            <person name="Seilhamer J.J."/>
        </authorList>
    </citation>
    <scope>NUCLEOTIDE SEQUENCE [LARGE SCALE GENOMIC DNA]</scope>
    <source>
        <strain evidence="2">ING2-E5A</strain>
    </source>
</reference>
<evidence type="ECO:0008006" key="4">
    <source>
        <dbReference type="Google" id="ProtNLM"/>
    </source>
</evidence>
<dbReference type="EMBL" id="LT608328">
    <property type="protein sequence ID" value="SCM55365.1"/>
    <property type="molecule type" value="Genomic_DNA"/>
</dbReference>
<sequence>MNNRKLLTFVIFLFCSATISLSAQNFFKKGDQIVNVGIGLGSYYGGTGYSMTVPPLSVSYEKGLLDGLFDGKGAIGVGGYLGYQANKWETVFSGNSYGYKYNYIMVGARGTLHYQFVEKLDTYGGLLLGYDIVSSKFFGESSYNLDSATGSGIGYSAFVGARYQFTDSFCGFAELGYGISALQLGISFRL</sequence>
<keyword evidence="1" id="KW-0732">Signal</keyword>
<gene>
    <name evidence="2" type="ORF">ING2E5A_0287</name>
</gene>
<protein>
    <recommendedName>
        <fullName evidence="4">Outer membrane protein beta-barrel domain-containing protein</fullName>
    </recommendedName>
</protein>
<dbReference type="Proteomes" id="UP000178485">
    <property type="component" value="Chromosome i"/>
</dbReference>
<dbReference type="AlphaFoldDB" id="A0A1G4G3N9"/>
<dbReference type="InterPro" id="IPR011250">
    <property type="entry name" value="OMP/PagP_B-barrel"/>
</dbReference>
<feature type="signal peptide" evidence="1">
    <location>
        <begin position="1"/>
        <end position="22"/>
    </location>
</feature>
<name>A0A1G4G3N9_9BACT</name>
<evidence type="ECO:0000313" key="3">
    <source>
        <dbReference type="Proteomes" id="UP000178485"/>
    </source>
</evidence>
<accession>A0A1G4G3N9</accession>
<organism evidence="2 3">
    <name type="scientific">Petrimonas mucosa</name>
    <dbReference type="NCBI Taxonomy" id="1642646"/>
    <lineage>
        <taxon>Bacteria</taxon>
        <taxon>Pseudomonadati</taxon>
        <taxon>Bacteroidota</taxon>
        <taxon>Bacteroidia</taxon>
        <taxon>Bacteroidales</taxon>
        <taxon>Dysgonomonadaceae</taxon>
        <taxon>Petrimonas</taxon>
    </lineage>
</organism>
<dbReference type="RefSeq" id="WP_083373116.1">
    <property type="nucleotide sequence ID" value="NZ_DUQN01000039.1"/>
</dbReference>
<keyword evidence="3" id="KW-1185">Reference proteome</keyword>
<evidence type="ECO:0000256" key="1">
    <source>
        <dbReference type="SAM" id="SignalP"/>
    </source>
</evidence>
<dbReference type="SUPFAM" id="SSF56925">
    <property type="entry name" value="OMPA-like"/>
    <property type="match status" value="1"/>
</dbReference>
<evidence type="ECO:0000313" key="2">
    <source>
        <dbReference type="EMBL" id="SCM55365.1"/>
    </source>
</evidence>
<proteinExistence type="predicted"/>